<dbReference type="GO" id="GO:0015996">
    <property type="term" value="P:chlorophyll catabolic process"/>
    <property type="evidence" value="ECO:0007669"/>
    <property type="project" value="TreeGrafter"/>
</dbReference>
<dbReference type="Gene3D" id="3.40.50.1820">
    <property type="entry name" value="alpha/beta hydrolase"/>
    <property type="match status" value="1"/>
</dbReference>
<feature type="transmembrane region" description="Helical" evidence="1">
    <location>
        <begin position="125"/>
        <end position="146"/>
    </location>
</feature>
<dbReference type="InterPro" id="IPR017395">
    <property type="entry name" value="Chlorophyllase-like"/>
</dbReference>
<protein>
    <recommendedName>
        <fullName evidence="4">Alpha/beta hydrolase</fullName>
    </recommendedName>
</protein>
<evidence type="ECO:0008006" key="4">
    <source>
        <dbReference type="Google" id="ProtNLM"/>
    </source>
</evidence>
<keyword evidence="1" id="KW-1133">Transmembrane helix</keyword>
<keyword evidence="3" id="KW-1185">Reference proteome</keyword>
<comment type="caution">
    <text evidence="2">The sequence shown here is derived from an EMBL/GenBank/DDBJ whole genome shotgun (WGS) entry which is preliminary data.</text>
</comment>
<feature type="transmembrane region" description="Helical" evidence="1">
    <location>
        <begin position="32"/>
        <end position="54"/>
    </location>
</feature>
<feature type="transmembrane region" description="Helical" evidence="1">
    <location>
        <begin position="66"/>
        <end position="91"/>
    </location>
</feature>
<evidence type="ECO:0000313" key="3">
    <source>
        <dbReference type="Proteomes" id="UP000600247"/>
    </source>
</evidence>
<dbReference type="PANTHER" id="PTHR33428:SF2">
    <property type="entry name" value="CHLOROPHYLLASE-2"/>
    <property type="match status" value="1"/>
</dbReference>
<organism evidence="2 3">
    <name type="scientific">Paenibacillus radicis</name>
    <name type="common">ex Gao et al. 2016</name>
    <dbReference type="NCBI Taxonomy" id="1737354"/>
    <lineage>
        <taxon>Bacteria</taxon>
        <taxon>Bacillati</taxon>
        <taxon>Bacillota</taxon>
        <taxon>Bacilli</taxon>
        <taxon>Bacillales</taxon>
        <taxon>Paenibacillaceae</taxon>
        <taxon>Paenibacillus</taxon>
    </lineage>
</organism>
<evidence type="ECO:0000256" key="1">
    <source>
        <dbReference type="SAM" id="Phobius"/>
    </source>
</evidence>
<evidence type="ECO:0000313" key="2">
    <source>
        <dbReference type="EMBL" id="GGG56474.1"/>
    </source>
</evidence>
<name>A0A917GSX6_9BACL</name>
<feature type="transmembrane region" description="Helical" evidence="1">
    <location>
        <begin position="153"/>
        <end position="174"/>
    </location>
</feature>
<dbReference type="AlphaFoldDB" id="A0A917GSX6"/>
<gene>
    <name evidence="2" type="ORF">GCM10010918_06810</name>
</gene>
<keyword evidence="1" id="KW-0472">Membrane</keyword>
<sequence length="771" mass="84397">MDLQLNPIPSRRKRFASWLSIRIANRLEHDSYIWRCSSAALLIFSSFLSGLAALGMPTGFGALADIGAFVLASGTALIFVSQVIAILLSLMLLPVPRLFIGFLGYTATLAYFVFFHLSFGLWPSVWMAGAYAIAGAFIGIAAGWIWRYKLRGVKWVAAATVISAITAAAILYPLGEGGAEPSTLFDADTDAADVTAAPVIGPDQLQLANPSEPGSFQYREFTYGSGDDRQRKLFRSGAELITDSVDASGYISNWPWLKQLFWGFDEEKLPVNGTVWMPEGEGQFPLVLIVHGNHLMEDFSDGGYRYLGELLASRGMIAVSVDENFLNYSAWSGIPDQDFKVRAWMLLKHLQQIQSFNEQAGNAFYGKVDLEQVALVGHSRGGQAVAMAAAKDQWFAEDKSLQSLDSIQIKSIVAMAPTDKEIDDKLAMLQDVNYLTLQGARDADVNSFYGDRQYSRTSFSQNTGVQNHFKASLYIAEANHSRFNSDWGTMDESLPGGLLLNQKGMLKAEEQRRIAKVYVSAFLETTLNGKEGYEPLFQDYRSGMDWLPASTGYVSRYEDSSFAAAATFEEHSNEPTLPAGGKLETDGMLQMSNSSSADDNSTGTKGVVIEWEDSGSLTLNLPESYSTAVAEDEQHVLTFSIANLAMELEPEHAGDASGGSTADTILPSQPNIAIEIVTTDGSSVELPLEQFMEVPSPFDSTYLTIPWLEKRIKDGKYKDSAEPVFQTYRLPLAHFAEEAGLSLSDLQVSEISFRVGEGPGKVILDDIGFSQ</sequence>
<feature type="transmembrane region" description="Helical" evidence="1">
    <location>
        <begin position="98"/>
        <end position="119"/>
    </location>
</feature>
<proteinExistence type="predicted"/>
<dbReference type="Pfam" id="PF07224">
    <property type="entry name" value="Chlorophyllase"/>
    <property type="match status" value="1"/>
</dbReference>
<dbReference type="GO" id="GO:0047746">
    <property type="term" value="F:chlorophyllase activity"/>
    <property type="evidence" value="ECO:0007669"/>
    <property type="project" value="TreeGrafter"/>
</dbReference>
<dbReference type="EMBL" id="BMHY01000001">
    <property type="protein sequence ID" value="GGG56474.1"/>
    <property type="molecule type" value="Genomic_DNA"/>
</dbReference>
<reference evidence="2 3" key="1">
    <citation type="journal article" date="2014" name="Int. J. Syst. Evol. Microbiol.">
        <title>Complete genome sequence of Corynebacterium casei LMG S-19264T (=DSM 44701T), isolated from a smear-ripened cheese.</title>
        <authorList>
            <consortium name="US DOE Joint Genome Institute (JGI-PGF)"/>
            <person name="Walter F."/>
            <person name="Albersmeier A."/>
            <person name="Kalinowski J."/>
            <person name="Ruckert C."/>
        </authorList>
    </citation>
    <scope>NUCLEOTIDE SEQUENCE [LARGE SCALE GENOMIC DNA]</scope>
    <source>
        <strain evidence="2 3">CGMCC 1.15286</strain>
    </source>
</reference>
<keyword evidence="1" id="KW-0812">Transmembrane</keyword>
<dbReference type="RefSeq" id="WP_188887511.1">
    <property type="nucleotide sequence ID" value="NZ_BMHY01000001.1"/>
</dbReference>
<dbReference type="SUPFAM" id="SSF53474">
    <property type="entry name" value="alpha/beta-Hydrolases"/>
    <property type="match status" value="1"/>
</dbReference>
<accession>A0A917GSX6</accession>
<dbReference type="InterPro" id="IPR029058">
    <property type="entry name" value="AB_hydrolase_fold"/>
</dbReference>
<dbReference type="PANTHER" id="PTHR33428">
    <property type="entry name" value="CHLOROPHYLLASE-2, CHLOROPLASTIC"/>
    <property type="match status" value="1"/>
</dbReference>
<dbReference type="Proteomes" id="UP000600247">
    <property type="component" value="Unassembled WGS sequence"/>
</dbReference>